<sequence length="191" mass="21849">MSTTLDKGMQSLRIDDMALKSAPVPQATKKVMRPRPKFHKRLHPSHADIPFIPEERDTCTHHYWHFGWPISDDLVNNVLDTYLPNYLNDDHPPTVKYACFSGLVKKLTQCPALRFVLVKPNASAPWQSPLADDGEKAVTFLMVVSDCSTAFFKKRPTKDQVGRLVRVFGSEPCWMMDARPKSRWHEYGHTA</sequence>
<evidence type="ECO:0000313" key="1">
    <source>
        <dbReference type="EMBL" id="TRM55553.1"/>
    </source>
</evidence>
<organism evidence="1 2">
    <name type="scientific">Schizophyllum amplum</name>
    <dbReference type="NCBI Taxonomy" id="97359"/>
    <lineage>
        <taxon>Eukaryota</taxon>
        <taxon>Fungi</taxon>
        <taxon>Dikarya</taxon>
        <taxon>Basidiomycota</taxon>
        <taxon>Agaricomycotina</taxon>
        <taxon>Agaricomycetes</taxon>
        <taxon>Agaricomycetidae</taxon>
        <taxon>Agaricales</taxon>
        <taxon>Schizophyllaceae</taxon>
        <taxon>Schizophyllum</taxon>
    </lineage>
</organism>
<protein>
    <submittedName>
        <fullName evidence="1">Uncharacterized protein</fullName>
    </submittedName>
</protein>
<dbReference type="Proteomes" id="UP000320762">
    <property type="component" value="Unassembled WGS sequence"/>
</dbReference>
<comment type="caution">
    <text evidence="1">The sequence shown here is derived from an EMBL/GenBank/DDBJ whole genome shotgun (WGS) entry which is preliminary data.</text>
</comment>
<keyword evidence="2" id="KW-1185">Reference proteome</keyword>
<dbReference type="EMBL" id="VDMD01000121">
    <property type="protein sequence ID" value="TRM55553.1"/>
    <property type="molecule type" value="Genomic_DNA"/>
</dbReference>
<reference evidence="1 2" key="1">
    <citation type="journal article" date="2019" name="New Phytol.">
        <title>Comparative genomics reveals unique wood-decay strategies and fruiting body development in the Schizophyllaceae.</title>
        <authorList>
            <person name="Almasi E."/>
            <person name="Sahu N."/>
            <person name="Krizsan K."/>
            <person name="Balint B."/>
            <person name="Kovacs G.M."/>
            <person name="Kiss B."/>
            <person name="Cseklye J."/>
            <person name="Drula E."/>
            <person name="Henrissat B."/>
            <person name="Nagy I."/>
            <person name="Chovatia M."/>
            <person name="Adam C."/>
            <person name="LaButti K."/>
            <person name="Lipzen A."/>
            <person name="Riley R."/>
            <person name="Grigoriev I.V."/>
            <person name="Nagy L.G."/>
        </authorList>
    </citation>
    <scope>NUCLEOTIDE SEQUENCE [LARGE SCALE GENOMIC DNA]</scope>
    <source>
        <strain evidence="1 2">NL-1724</strain>
    </source>
</reference>
<evidence type="ECO:0000313" key="2">
    <source>
        <dbReference type="Proteomes" id="UP000320762"/>
    </source>
</evidence>
<accession>A0A550BSN8</accession>
<dbReference type="AlphaFoldDB" id="A0A550BSN8"/>
<dbReference type="OrthoDB" id="2840554at2759"/>
<gene>
    <name evidence="1" type="ORF">BD626DRAFT_542322</name>
</gene>
<proteinExistence type="predicted"/>
<name>A0A550BSN8_9AGAR</name>